<gene>
    <name evidence="7" type="ORF">A9K55_004061</name>
</gene>
<feature type="transmembrane region" description="Helical" evidence="6">
    <location>
        <begin position="297"/>
        <end position="317"/>
    </location>
</feature>
<accession>A0A2H4SN45</accession>
<feature type="transmembrane region" description="Helical" evidence="6">
    <location>
        <begin position="358"/>
        <end position="378"/>
    </location>
</feature>
<protein>
    <submittedName>
        <fullName evidence="7">Major facilitator superfamily general substrate transporter</fullName>
    </submittedName>
</protein>
<keyword evidence="2" id="KW-0813">Transport</keyword>
<dbReference type="InterPro" id="IPR011701">
    <property type="entry name" value="MFS"/>
</dbReference>
<evidence type="ECO:0000256" key="4">
    <source>
        <dbReference type="ARBA" id="ARBA00022989"/>
    </source>
</evidence>
<dbReference type="Proteomes" id="UP000323067">
    <property type="component" value="Chromosome v"/>
</dbReference>
<feature type="transmembrane region" description="Helical" evidence="6">
    <location>
        <begin position="264"/>
        <end position="285"/>
    </location>
</feature>
<evidence type="ECO:0000256" key="3">
    <source>
        <dbReference type="ARBA" id="ARBA00022692"/>
    </source>
</evidence>
<feature type="transmembrane region" description="Helical" evidence="6">
    <location>
        <begin position="100"/>
        <end position="120"/>
    </location>
</feature>
<feature type="transmembrane region" description="Helical" evidence="6">
    <location>
        <begin position="329"/>
        <end position="351"/>
    </location>
</feature>
<feature type="transmembrane region" description="Helical" evidence="6">
    <location>
        <begin position="390"/>
        <end position="411"/>
    </location>
</feature>
<evidence type="ECO:0000256" key="6">
    <source>
        <dbReference type="SAM" id="Phobius"/>
    </source>
</evidence>
<dbReference type="PANTHER" id="PTHR43791">
    <property type="entry name" value="PERMEASE-RELATED"/>
    <property type="match status" value="1"/>
</dbReference>
<feature type="transmembrane region" description="Helical" evidence="6">
    <location>
        <begin position="163"/>
        <end position="183"/>
    </location>
</feature>
<feature type="transmembrane region" description="Helical" evidence="6">
    <location>
        <begin position="132"/>
        <end position="151"/>
    </location>
</feature>
<evidence type="ECO:0000256" key="2">
    <source>
        <dbReference type="ARBA" id="ARBA00022448"/>
    </source>
</evidence>
<reference evidence="7 8" key="1">
    <citation type="journal article" date="2017" name="BMC Genomics">
        <title>Chromosome level assembly and secondary metabolite potential of the parasitic fungus Cordyceps militaris.</title>
        <authorList>
            <person name="Kramer G.J."/>
            <person name="Nodwell J.R."/>
        </authorList>
    </citation>
    <scope>NUCLEOTIDE SEQUENCE [LARGE SCALE GENOMIC DNA]</scope>
    <source>
        <strain evidence="7 8">ATCC 34164</strain>
    </source>
</reference>
<keyword evidence="5 6" id="KW-0472">Membrane</keyword>
<dbReference type="VEuPathDB" id="FungiDB:CCM_04749"/>
<dbReference type="PANTHER" id="PTHR43791:SF97">
    <property type="entry name" value="ALLANTOATE TRANSPORTER, PUTATIVE (AFU_ORTHOLOGUE AFUA_1G14700)-RELATED"/>
    <property type="match status" value="1"/>
</dbReference>
<comment type="subcellular location">
    <subcellularLocation>
        <location evidence="1">Membrane</location>
        <topology evidence="1">Multi-pass membrane protein</topology>
    </subcellularLocation>
</comment>
<evidence type="ECO:0000256" key="1">
    <source>
        <dbReference type="ARBA" id="ARBA00004141"/>
    </source>
</evidence>
<name>A0A2H4SN45_CORMI</name>
<dbReference type="VEuPathDB" id="FungiDB:A9K55_004061"/>
<evidence type="ECO:0000313" key="7">
    <source>
        <dbReference type="EMBL" id="ATY64530.1"/>
    </source>
</evidence>
<feature type="transmembrane region" description="Helical" evidence="6">
    <location>
        <begin position="44"/>
        <end position="60"/>
    </location>
</feature>
<dbReference type="InterPro" id="IPR036259">
    <property type="entry name" value="MFS_trans_sf"/>
</dbReference>
<dbReference type="GO" id="GO:0016020">
    <property type="term" value="C:membrane"/>
    <property type="evidence" value="ECO:0007669"/>
    <property type="project" value="UniProtKB-SubCell"/>
</dbReference>
<proteinExistence type="predicted"/>
<dbReference type="SUPFAM" id="SSF103473">
    <property type="entry name" value="MFS general substrate transporter"/>
    <property type="match status" value="1"/>
</dbReference>
<evidence type="ECO:0000256" key="5">
    <source>
        <dbReference type="ARBA" id="ARBA00023136"/>
    </source>
</evidence>
<keyword evidence="3 6" id="KW-0812">Transmembrane</keyword>
<feature type="transmembrane region" description="Helical" evidence="6">
    <location>
        <begin position="72"/>
        <end position="94"/>
    </location>
</feature>
<dbReference type="OrthoDB" id="6730379at2759"/>
<dbReference type="Pfam" id="PF07690">
    <property type="entry name" value="MFS_1"/>
    <property type="match status" value="1"/>
</dbReference>
<dbReference type="AlphaFoldDB" id="A0A2H4SN45"/>
<dbReference type="Gene3D" id="1.20.1250.20">
    <property type="entry name" value="MFS general substrate transporter like domains"/>
    <property type="match status" value="1"/>
</dbReference>
<dbReference type="EMBL" id="CP023325">
    <property type="protein sequence ID" value="ATY64530.1"/>
    <property type="molecule type" value="Genomic_DNA"/>
</dbReference>
<sequence length="452" mass="50722">MANIAPTHNNEVANSIDDDKRNSLGTVDCIEVRKMHNQDEGMKVIFYIGYMIGVMMWAKLVQRWPQHAGKFISGAVFSWSAIILLTPLCFNFAGIATARFFLGLVESIIGPVFVIVTSNWWTRQEQASRTAFWLSGTPVGNFIGGLLTYGLGKVHGSIATWKIFFLFFGSFSLLFALVVVVLMPDNQTNARWLNQRQKQIAMERVRANQTVTADDRWKWNQFWEAMRDPQTLLFFITAVGNTMPSTFASQFSSQIVAGFGFTPIQTTLVSTCPAATIQFLSFIIFSSLASKYKNISLLLCMLCSVPPLIGATLLHVLPVHNQAGRLAGYYLTYTHTLSFTLNTGLIAANYAGHTKKTTASGIIFAGWAAGLIAGPQFFLGRQAPVFELAFRMLLGCYALMIIIPVCQITWYRHENSRRERLVRELTGHDGTAEPQFTDKSDFEQWETFRYIM</sequence>
<keyword evidence="4 6" id="KW-1133">Transmembrane helix</keyword>
<dbReference type="GO" id="GO:0022857">
    <property type="term" value="F:transmembrane transporter activity"/>
    <property type="evidence" value="ECO:0007669"/>
    <property type="project" value="InterPro"/>
</dbReference>
<organism evidence="7 8">
    <name type="scientific">Cordyceps militaris</name>
    <name type="common">Caterpillar fungus</name>
    <name type="synonym">Clavaria militaris</name>
    <dbReference type="NCBI Taxonomy" id="73501"/>
    <lineage>
        <taxon>Eukaryota</taxon>
        <taxon>Fungi</taxon>
        <taxon>Dikarya</taxon>
        <taxon>Ascomycota</taxon>
        <taxon>Pezizomycotina</taxon>
        <taxon>Sordariomycetes</taxon>
        <taxon>Hypocreomycetidae</taxon>
        <taxon>Hypocreales</taxon>
        <taxon>Cordycipitaceae</taxon>
        <taxon>Cordyceps</taxon>
    </lineage>
</organism>
<evidence type="ECO:0000313" key="8">
    <source>
        <dbReference type="Proteomes" id="UP000323067"/>
    </source>
</evidence>